<dbReference type="Pfam" id="PF00298">
    <property type="entry name" value="Ribosomal_L11"/>
    <property type="match status" value="1"/>
</dbReference>
<comment type="subunit">
    <text evidence="7">Part of the ribosomal stalk of the 50S ribosomal subunit. Interacts with L10 and the large rRNA to form the base of the stalk. L10 forms an elongated spine to which 2 L12 dimers bind in a sequential fashion forming a pentameric L10(L12)2(L12)2 complex.</text>
</comment>
<keyword evidence="14" id="KW-1185">Reference proteome</keyword>
<protein>
    <recommendedName>
        <fullName evidence="8">Large ribosomal subunit protein uL11</fullName>
    </recommendedName>
</protein>
<dbReference type="InterPro" id="IPR000911">
    <property type="entry name" value="Ribosomal_uL11"/>
</dbReference>
<dbReference type="FunFam" id="1.10.10.250:FF:000001">
    <property type="entry name" value="50S ribosomal protein L11"/>
    <property type="match status" value="1"/>
</dbReference>
<dbReference type="PROSITE" id="PS00359">
    <property type="entry name" value="RIBOSOMAL_L11"/>
    <property type="match status" value="1"/>
</dbReference>
<name>A0A399D369_9BACT</name>
<keyword evidence="5 8" id="KW-0689">Ribosomal protein</keyword>
<feature type="domain" description="Large ribosomal subunit protein uL11 C-terminal" evidence="11">
    <location>
        <begin position="71"/>
        <end position="139"/>
    </location>
</feature>
<dbReference type="InterPro" id="IPR020784">
    <property type="entry name" value="Ribosomal_uL11_N"/>
</dbReference>
<reference evidence="13 14" key="1">
    <citation type="journal article" date="2015" name="Int. J. Syst. Evol. Microbiol.">
        <title>Mariniphaga sediminis sp. nov., isolated from coastal sediment.</title>
        <authorList>
            <person name="Wang F.Q."/>
            <person name="Shen Q.Y."/>
            <person name="Chen G.J."/>
            <person name="Du Z.J."/>
        </authorList>
    </citation>
    <scope>NUCLEOTIDE SEQUENCE [LARGE SCALE GENOMIC DNA]</scope>
    <source>
        <strain evidence="13 14">SY21</strain>
    </source>
</reference>
<keyword evidence="2 8" id="KW-0488">Methylation</keyword>
<dbReference type="RefSeq" id="WP_119349313.1">
    <property type="nucleotide sequence ID" value="NZ_JBFHKJ010000219.1"/>
</dbReference>
<feature type="domain" description="Large ribosomal subunit protein uL11 N-terminal" evidence="12">
    <location>
        <begin position="9"/>
        <end position="66"/>
    </location>
</feature>
<evidence type="ECO:0000259" key="11">
    <source>
        <dbReference type="Pfam" id="PF00298"/>
    </source>
</evidence>
<dbReference type="HAMAP" id="MF_00736">
    <property type="entry name" value="Ribosomal_uL11"/>
    <property type="match status" value="1"/>
</dbReference>
<evidence type="ECO:0000256" key="8">
    <source>
        <dbReference type="HAMAP-Rule" id="MF_00736"/>
    </source>
</evidence>
<evidence type="ECO:0000313" key="14">
    <source>
        <dbReference type="Proteomes" id="UP000266441"/>
    </source>
</evidence>
<dbReference type="PANTHER" id="PTHR11661:SF1">
    <property type="entry name" value="LARGE RIBOSOMAL SUBUNIT PROTEIN UL11M"/>
    <property type="match status" value="1"/>
</dbReference>
<gene>
    <name evidence="8 13" type="primary">rplK</name>
    <name evidence="13" type="ORF">D1164_07395</name>
</gene>
<dbReference type="InterPro" id="IPR036769">
    <property type="entry name" value="Ribosomal_uL11_C_sf"/>
</dbReference>
<dbReference type="FunFam" id="3.30.1550.10:FF:000001">
    <property type="entry name" value="50S ribosomal protein L11"/>
    <property type="match status" value="1"/>
</dbReference>
<evidence type="ECO:0000256" key="6">
    <source>
        <dbReference type="ARBA" id="ARBA00023274"/>
    </source>
</evidence>
<keyword evidence="4 8" id="KW-0694">RNA-binding</keyword>
<evidence type="ECO:0000256" key="9">
    <source>
        <dbReference type="RuleBase" id="RU003978"/>
    </source>
</evidence>
<accession>A0A399D369</accession>
<evidence type="ECO:0000256" key="1">
    <source>
        <dbReference type="ARBA" id="ARBA00010537"/>
    </source>
</evidence>
<dbReference type="Gene3D" id="3.30.1550.10">
    <property type="entry name" value="Ribosomal protein L11/L12, N-terminal domain"/>
    <property type="match status" value="1"/>
</dbReference>
<dbReference type="InterPro" id="IPR020785">
    <property type="entry name" value="Ribosomal_uL11_CS"/>
</dbReference>
<dbReference type="Pfam" id="PF03946">
    <property type="entry name" value="Ribosomal_L11_N"/>
    <property type="match status" value="1"/>
</dbReference>
<comment type="function">
    <text evidence="8 10">Forms part of the ribosomal stalk which helps the ribosome interact with GTP-bound translation factors.</text>
</comment>
<dbReference type="GO" id="GO:0003735">
    <property type="term" value="F:structural constituent of ribosome"/>
    <property type="evidence" value="ECO:0007669"/>
    <property type="project" value="InterPro"/>
</dbReference>
<dbReference type="AlphaFoldDB" id="A0A399D369"/>
<dbReference type="PANTHER" id="PTHR11661">
    <property type="entry name" value="60S RIBOSOMAL PROTEIN L12"/>
    <property type="match status" value="1"/>
</dbReference>
<dbReference type="NCBIfam" id="TIGR01632">
    <property type="entry name" value="L11_bact"/>
    <property type="match status" value="1"/>
</dbReference>
<evidence type="ECO:0000256" key="2">
    <source>
        <dbReference type="ARBA" id="ARBA00022481"/>
    </source>
</evidence>
<evidence type="ECO:0000256" key="3">
    <source>
        <dbReference type="ARBA" id="ARBA00022730"/>
    </source>
</evidence>
<dbReference type="SMART" id="SM00649">
    <property type="entry name" value="RL11"/>
    <property type="match status" value="1"/>
</dbReference>
<dbReference type="GO" id="GO:0070180">
    <property type="term" value="F:large ribosomal subunit rRNA binding"/>
    <property type="evidence" value="ECO:0007669"/>
    <property type="project" value="UniProtKB-UniRule"/>
</dbReference>
<dbReference type="InterPro" id="IPR006519">
    <property type="entry name" value="Ribosomal_uL11_bac-typ"/>
</dbReference>
<dbReference type="EMBL" id="QWET01000004">
    <property type="protein sequence ID" value="RIH66079.1"/>
    <property type="molecule type" value="Genomic_DNA"/>
</dbReference>
<keyword evidence="6 8" id="KW-0687">Ribonucleoprotein</keyword>
<dbReference type="SUPFAM" id="SSF54747">
    <property type="entry name" value="Ribosomal L11/L12e N-terminal domain"/>
    <property type="match status" value="1"/>
</dbReference>
<sequence>MAKEVAGLIKLQIKGGAANPSPPVGPALGAKGVNIMQFCKQFNGRTQDQAGKLLPVIITVYSDKSFDFIIKQPPVAVQLIESAKVKKGSSEPHVSKVGAVTWDQVKQIAEVKMSDLNCFTIESAMKMVAGTARSMGITVKGASPFK</sequence>
<evidence type="ECO:0000313" key="13">
    <source>
        <dbReference type="EMBL" id="RIH66079.1"/>
    </source>
</evidence>
<dbReference type="GO" id="GO:0022625">
    <property type="term" value="C:cytosolic large ribosomal subunit"/>
    <property type="evidence" value="ECO:0007669"/>
    <property type="project" value="TreeGrafter"/>
</dbReference>
<dbReference type="Gene3D" id="1.10.10.250">
    <property type="entry name" value="Ribosomal protein L11, C-terminal domain"/>
    <property type="match status" value="1"/>
</dbReference>
<evidence type="ECO:0000256" key="7">
    <source>
        <dbReference type="ARBA" id="ARBA00062905"/>
    </source>
</evidence>
<evidence type="ECO:0000256" key="4">
    <source>
        <dbReference type="ARBA" id="ARBA00022884"/>
    </source>
</evidence>
<dbReference type="InterPro" id="IPR036796">
    <property type="entry name" value="Ribosomal_uL11_N_sf"/>
</dbReference>
<dbReference type="Proteomes" id="UP000266441">
    <property type="component" value="Unassembled WGS sequence"/>
</dbReference>
<evidence type="ECO:0000259" key="12">
    <source>
        <dbReference type="Pfam" id="PF03946"/>
    </source>
</evidence>
<organism evidence="13 14">
    <name type="scientific">Mariniphaga sediminis</name>
    <dbReference type="NCBI Taxonomy" id="1628158"/>
    <lineage>
        <taxon>Bacteria</taxon>
        <taxon>Pseudomonadati</taxon>
        <taxon>Bacteroidota</taxon>
        <taxon>Bacteroidia</taxon>
        <taxon>Marinilabiliales</taxon>
        <taxon>Prolixibacteraceae</taxon>
        <taxon>Mariniphaga</taxon>
    </lineage>
</organism>
<dbReference type="GO" id="GO:0006412">
    <property type="term" value="P:translation"/>
    <property type="evidence" value="ECO:0007669"/>
    <property type="project" value="UniProtKB-UniRule"/>
</dbReference>
<dbReference type="SUPFAM" id="SSF46906">
    <property type="entry name" value="Ribosomal protein L11, C-terminal domain"/>
    <property type="match status" value="1"/>
</dbReference>
<proteinExistence type="inferred from homology"/>
<keyword evidence="3 8" id="KW-0699">rRNA-binding</keyword>
<comment type="similarity">
    <text evidence="1 8 9">Belongs to the universal ribosomal protein uL11 family.</text>
</comment>
<comment type="subunit">
    <text evidence="8">Part of the ribosomal stalk of the 50S ribosomal subunit. Interacts with L10 and the large rRNA to form the base of the stalk. L10 forms an elongated spine to which L12 dimers bind in a sequential fashion forming a multimeric L10(L12)X complex.</text>
</comment>
<dbReference type="OrthoDB" id="9802408at2"/>
<comment type="PTM">
    <text evidence="8 10">One or more lysine residues are methylated.</text>
</comment>
<dbReference type="InterPro" id="IPR020783">
    <property type="entry name" value="Ribosomal_uL11_C"/>
</dbReference>
<evidence type="ECO:0000256" key="10">
    <source>
        <dbReference type="RuleBase" id="RU003979"/>
    </source>
</evidence>
<dbReference type="CDD" id="cd00349">
    <property type="entry name" value="Ribosomal_L11"/>
    <property type="match status" value="1"/>
</dbReference>
<evidence type="ECO:0000256" key="5">
    <source>
        <dbReference type="ARBA" id="ARBA00022980"/>
    </source>
</evidence>
<comment type="caution">
    <text evidence="13">The sequence shown here is derived from an EMBL/GenBank/DDBJ whole genome shotgun (WGS) entry which is preliminary data.</text>
</comment>